<reference evidence="3 4" key="1">
    <citation type="submission" date="2016-10" db="EMBL/GenBank/DDBJ databases">
        <authorList>
            <person name="de Groot N.N."/>
        </authorList>
    </citation>
    <scope>NUCLEOTIDE SEQUENCE [LARGE SCALE GENOMIC DNA]</scope>
    <source>
        <strain evidence="3 4">DSM 22900</strain>
    </source>
</reference>
<dbReference type="SUPFAM" id="SSF53850">
    <property type="entry name" value="Periplasmic binding protein-like II"/>
    <property type="match status" value="1"/>
</dbReference>
<dbReference type="PANTHER" id="PTHR30570:SF1">
    <property type="entry name" value="PHOSPHATE-BINDING PROTEIN PSTS"/>
    <property type="match status" value="1"/>
</dbReference>
<dbReference type="RefSeq" id="WP_090972427.1">
    <property type="nucleotide sequence ID" value="NZ_FOLL01000004.1"/>
</dbReference>
<dbReference type="InterPro" id="IPR050811">
    <property type="entry name" value="Phosphate_ABC_transporter"/>
</dbReference>
<protein>
    <submittedName>
        <fullName evidence="3">Phosphate transport system substrate-binding protein</fullName>
    </submittedName>
</protein>
<proteinExistence type="predicted"/>
<sequence length="329" mass="35744">MKIRLARRFNALFGVAGILLFLPFWSCAPKNSSGRDGKNGLRGTVSISGAFALYPLAVMWSEEFKAIYPDVRFNISAGGAGKGIADALSGMVDIGLVSRDVHEQEFDRGAYVVHVAKDAVVGTVSARNPNLDAILARGLTQEELQKIFVTGTVSRWNEVDPSFTAHDLHVYVRSDAAGAAETWAAFFGKSQEDLRGIGIFGDPGVVQAIQQNPLAIGFNNINYVYDLKTRKQVADIRVIPIDVDGDGTIGPDEAFYGSIDSLTDAVARGAYPAPPARNLSFLIKGKPEDVVVVEFIRFVLTKKSQSILLENGYIPLNDEQLEEEHAKLN</sequence>
<dbReference type="PANTHER" id="PTHR30570">
    <property type="entry name" value="PERIPLASMIC PHOSPHATE BINDING COMPONENT OF PHOSPHATE ABC TRANSPORTER"/>
    <property type="match status" value="1"/>
</dbReference>
<feature type="domain" description="PBP" evidence="2">
    <location>
        <begin position="39"/>
        <end position="301"/>
    </location>
</feature>
<keyword evidence="1" id="KW-0732">Signal</keyword>
<dbReference type="EMBL" id="FOLL01000004">
    <property type="protein sequence ID" value="SFC08876.1"/>
    <property type="molecule type" value="Genomic_DNA"/>
</dbReference>
<dbReference type="Gene3D" id="3.40.190.10">
    <property type="entry name" value="Periplasmic binding protein-like II"/>
    <property type="match status" value="2"/>
</dbReference>
<dbReference type="AlphaFoldDB" id="A0A1I1GBT5"/>
<organism evidence="3 4">
    <name type="scientific">Parapedobacter composti</name>
    <dbReference type="NCBI Taxonomy" id="623281"/>
    <lineage>
        <taxon>Bacteria</taxon>
        <taxon>Pseudomonadati</taxon>
        <taxon>Bacteroidota</taxon>
        <taxon>Sphingobacteriia</taxon>
        <taxon>Sphingobacteriales</taxon>
        <taxon>Sphingobacteriaceae</taxon>
        <taxon>Parapedobacter</taxon>
    </lineage>
</organism>
<keyword evidence="4" id="KW-1185">Reference proteome</keyword>
<evidence type="ECO:0000256" key="1">
    <source>
        <dbReference type="ARBA" id="ARBA00022729"/>
    </source>
</evidence>
<dbReference type="Proteomes" id="UP000199577">
    <property type="component" value="Unassembled WGS sequence"/>
</dbReference>
<dbReference type="Pfam" id="PF12849">
    <property type="entry name" value="PBP_like_2"/>
    <property type="match status" value="1"/>
</dbReference>
<gene>
    <name evidence="3" type="ORF">SAMN05421747_10485</name>
</gene>
<evidence type="ECO:0000313" key="4">
    <source>
        <dbReference type="Proteomes" id="UP000199577"/>
    </source>
</evidence>
<accession>A0A1I1GBT5</accession>
<evidence type="ECO:0000313" key="3">
    <source>
        <dbReference type="EMBL" id="SFC08876.1"/>
    </source>
</evidence>
<name>A0A1I1GBT5_9SPHI</name>
<dbReference type="STRING" id="623281.SAMN05421747_10485"/>
<dbReference type="OrthoDB" id="1082996at2"/>
<dbReference type="InterPro" id="IPR024370">
    <property type="entry name" value="PBP_domain"/>
</dbReference>
<evidence type="ECO:0000259" key="2">
    <source>
        <dbReference type="Pfam" id="PF12849"/>
    </source>
</evidence>